<gene>
    <name evidence="3" type="ORF">R3I93_004783</name>
</gene>
<feature type="chain" id="PRO_5043038684" description="C-type lectin domain-containing protein" evidence="1">
    <location>
        <begin position="20"/>
        <end position="247"/>
    </location>
</feature>
<keyword evidence="1" id="KW-0732">Signal</keyword>
<organism evidence="3 4">
    <name type="scientific">Phoxinus phoxinus</name>
    <name type="common">Eurasian minnow</name>
    <dbReference type="NCBI Taxonomy" id="58324"/>
    <lineage>
        <taxon>Eukaryota</taxon>
        <taxon>Metazoa</taxon>
        <taxon>Chordata</taxon>
        <taxon>Craniata</taxon>
        <taxon>Vertebrata</taxon>
        <taxon>Euteleostomi</taxon>
        <taxon>Actinopterygii</taxon>
        <taxon>Neopterygii</taxon>
        <taxon>Teleostei</taxon>
        <taxon>Ostariophysi</taxon>
        <taxon>Cypriniformes</taxon>
        <taxon>Leuciscidae</taxon>
        <taxon>Phoxininae</taxon>
        <taxon>Phoxinus</taxon>
    </lineage>
</organism>
<reference evidence="3 4" key="1">
    <citation type="submission" date="2024-02" db="EMBL/GenBank/DDBJ databases">
        <title>Chromosome-level genome assembly of the Eurasian Minnow (Phoxinus phoxinus).</title>
        <authorList>
            <person name="Oriowo T.O."/>
            <person name="Martin S."/>
            <person name="Stange M."/>
            <person name="Chrysostomakis Y."/>
            <person name="Brown T."/>
            <person name="Winkler S."/>
            <person name="Kukowka S."/>
            <person name="Myers E.W."/>
            <person name="Bohne A."/>
        </authorList>
    </citation>
    <scope>NUCLEOTIDE SEQUENCE [LARGE SCALE GENOMIC DNA]</scope>
    <source>
        <strain evidence="3">ZFMK-TIS-60720</strain>
        <tissue evidence="3">Whole Organism</tissue>
    </source>
</reference>
<proteinExistence type="predicted"/>
<keyword evidence="4" id="KW-1185">Reference proteome</keyword>
<evidence type="ECO:0000259" key="2">
    <source>
        <dbReference type="PROSITE" id="PS50041"/>
    </source>
</evidence>
<name>A0AAN9DAX6_9TELE</name>
<dbReference type="PROSITE" id="PS50041">
    <property type="entry name" value="C_TYPE_LECTIN_2"/>
    <property type="match status" value="2"/>
</dbReference>
<feature type="domain" description="C-type lectin" evidence="2">
    <location>
        <begin position="125"/>
        <end position="247"/>
    </location>
</feature>
<dbReference type="Proteomes" id="UP001364617">
    <property type="component" value="Unassembled WGS sequence"/>
</dbReference>
<sequence>MKMTLTVLLILELYGLSSGLIKQHFFVNKDKIWDDALEHCRTSFHDLSTFTTESEEQQFLADAVGQTSNAWVGLHKKSGVWKWTGGENATQISWDTGNKQPDDDECAFLHTDNKKLHDFQCKKKYAFFCMNISEFVLVRQKESWEGALEYCRQHYNDLASLSSENRLDSASGKITQADTGYVWTGLHFLAGEWLWVSGDDLTFMAWSQARLPQCPARNLRCGALDKQKKVWSWTHRDCEEKLNFFCQ</sequence>
<dbReference type="SUPFAM" id="SSF56436">
    <property type="entry name" value="C-type lectin-like"/>
    <property type="match status" value="2"/>
</dbReference>
<dbReference type="SMART" id="SM00034">
    <property type="entry name" value="CLECT"/>
    <property type="match status" value="2"/>
</dbReference>
<evidence type="ECO:0000256" key="1">
    <source>
        <dbReference type="SAM" id="SignalP"/>
    </source>
</evidence>
<feature type="signal peptide" evidence="1">
    <location>
        <begin position="1"/>
        <end position="19"/>
    </location>
</feature>
<dbReference type="EMBL" id="JAYKXH010000005">
    <property type="protein sequence ID" value="KAK7168566.1"/>
    <property type="molecule type" value="Genomic_DNA"/>
</dbReference>
<accession>A0AAN9DAX6</accession>
<dbReference type="AlphaFoldDB" id="A0AAN9DAX6"/>
<dbReference type="PANTHER" id="PTHR45784:SF8">
    <property type="entry name" value="C-TYPE MANNOSE RECEPTOR 2-RELATED"/>
    <property type="match status" value="1"/>
</dbReference>
<dbReference type="InterPro" id="IPR016187">
    <property type="entry name" value="CTDL_fold"/>
</dbReference>
<dbReference type="PANTHER" id="PTHR45784">
    <property type="entry name" value="C-TYPE LECTIN DOMAIN FAMILY 20 MEMBER A-RELATED"/>
    <property type="match status" value="1"/>
</dbReference>
<dbReference type="InterPro" id="IPR016186">
    <property type="entry name" value="C-type_lectin-like/link_sf"/>
</dbReference>
<evidence type="ECO:0000313" key="4">
    <source>
        <dbReference type="Proteomes" id="UP001364617"/>
    </source>
</evidence>
<dbReference type="InterPro" id="IPR001304">
    <property type="entry name" value="C-type_lectin-like"/>
</dbReference>
<evidence type="ECO:0000313" key="3">
    <source>
        <dbReference type="EMBL" id="KAK7168566.1"/>
    </source>
</evidence>
<comment type="caution">
    <text evidence="3">The sequence shown here is derived from an EMBL/GenBank/DDBJ whole genome shotgun (WGS) entry which is preliminary data.</text>
</comment>
<protein>
    <recommendedName>
        <fullName evidence="2">C-type lectin domain-containing protein</fullName>
    </recommendedName>
</protein>
<dbReference type="Pfam" id="PF00059">
    <property type="entry name" value="Lectin_C"/>
    <property type="match status" value="2"/>
</dbReference>
<dbReference type="Gene3D" id="3.10.100.10">
    <property type="entry name" value="Mannose-Binding Protein A, subunit A"/>
    <property type="match status" value="2"/>
</dbReference>
<feature type="domain" description="C-type lectin" evidence="2">
    <location>
        <begin position="24"/>
        <end position="130"/>
    </location>
</feature>